<dbReference type="EMBL" id="AP022588">
    <property type="protein sequence ID" value="BBY29791.1"/>
    <property type="molecule type" value="Genomic_DNA"/>
</dbReference>
<organism evidence="3 4">
    <name type="scientific">Mycolicibacterium sediminis</name>
    <dbReference type="NCBI Taxonomy" id="1286180"/>
    <lineage>
        <taxon>Bacteria</taxon>
        <taxon>Bacillati</taxon>
        <taxon>Actinomycetota</taxon>
        <taxon>Actinomycetes</taxon>
        <taxon>Mycobacteriales</taxon>
        <taxon>Mycobacteriaceae</taxon>
        <taxon>Mycolicibacterium</taxon>
    </lineage>
</organism>
<feature type="transmembrane region" description="Helical" evidence="2">
    <location>
        <begin position="167"/>
        <end position="187"/>
    </location>
</feature>
<dbReference type="Proteomes" id="UP000467193">
    <property type="component" value="Chromosome"/>
</dbReference>
<keyword evidence="2" id="KW-0812">Transmembrane</keyword>
<keyword evidence="2" id="KW-1133">Transmembrane helix</keyword>
<feature type="transmembrane region" description="Helical" evidence="2">
    <location>
        <begin position="75"/>
        <end position="98"/>
    </location>
</feature>
<evidence type="ECO:0000313" key="4">
    <source>
        <dbReference type="Proteomes" id="UP000467193"/>
    </source>
</evidence>
<gene>
    <name evidence="3" type="ORF">MSEDJ_38870</name>
</gene>
<keyword evidence="2" id="KW-0472">Membrane</keyword>
<reference evidence="3 4" key="1">
    <citation type="journal article" date="2019" name="Emerg. Microbes Infect.">
        <title>Comprehensive subspecies identification of 175 nontuberculous mycobacteria species based on 7547 genomic profiles.</title>
        <authorList>
            <person name="Matsumoto Y."/>
            <person name="Kinjo T."/>
            <person name="Motooka D."/>
            <person name="Nabeya D."/>
            <person name="Jung N."/>
            <person name="Uechi K."/>
            <person name="Horii T."/>
            <person name="Iida T."/>
            <person name="Fujita J."/>
            <person name="Nakamura S."/>
        </authorList>
    </citation>
    <scope>NUCLEOTIDE SEQUENCE [LARGE SCALE GENOMIC DNA]</scope>
    <source>
        <strain evidence="3 4">JCM 17899</strain>
    </source>
</reference>
<evidence type="ECO:0000313" key="3">
    <source>
        <dbReference type="EMBL" id="BBY29791.1"/>
    </source>
</evidence>
<dbReference type="AlphaFoldDB" id="A0A7I7QTZ8"/>
<feature type="region of interest" description="Disordered" evidence="1">
    <location>
        <begin position="1"/>
        <end position="21"/>
    </location>
</feature>
<protein>
    <submittedName>
        <fullName evidence="3">Membrane protein</fullName>
    </submittedName>
</protein>
<dbReference type="RefSeq" id="WP_163798833.1">
    <property type="nucleotide sequence ID" value="NZ_AP022588.1"/>
</dbReference>
<dbReference type="Pfam" id="PF10821">
    <property type="entry name" value="DUF2567"/>
    <property type="match status" value="1"/>
</dbReference>
<name>A0A7I7QTZ8_9MYCO</name>
<dbReference type="KEGG" id="msei:MSEDJ_38870"/>
<feature type="transmembrane region" description="Helical" evidence="2">
    <location>
        <begin position="110"/>
        <end position="133"/>
    </location>
</feature>
<feature type="region of interest" description="Disordered" evidence="1">
    <location>
        <begin position="213"/>
        <end position="241"/>
    </location>
</feature>
<dbReference type="InterPro" id="IPR021213">
    <property type="entry name" value="DUF2567"/>
</dbReference>
<evidence type="ECO:0000256" key="1">
    <source>
        <dbReference type="SAM" id="MobiDB-lite"/>
    </source>
</evidence>
<feature type="transmembrane region" description="Helical" evidence="2">
    <location>
        <begin position="25"/>
        <end position="47"/>
    </location>
</feature>
<accession>A0A7I7QTZ8</accession>
<sequence length="241" mass="24643">MTHSAGPVLAPPSAQEPPRTSRQRAAVTLVAALTLAGVLVGAAWAWLAPGISAAIGLNRSGERVHGYVGDGADHLFLGAFLLVGMVSVVAIVAAVWAWRWRAHRGPLTVTALSVGAMAAAGAAAGVGAALAHWRHGAVDMASAPVSPERRVYYLTEAPAVFFGHTPLQIALTVVFPAGIAALVYAVFTLSTLRDDLGAWPPVETAFGHARPMVAPPAPAAATDPARTADDVPPVDPGSPSR</sequence>
<keyword evidence="4" id="KW-1185">Reference proteome</keyword>
<proteinExistence type="predicted"/>
<evidence type="ECO:0000256" key="2">
    <source>
        <dbReference type="SAM" id="Phobius"/>
    </source>
</evidence>